<feature type="compositionally biased region" description="Polar residues" evidence="1">
    <location>
        <begin position="133"/>
        <end position="142"/>
    </location>
</feature>
<dbReference type="Proteomes" id="UP000325003">
    <property type="component" value="Unassembled WGS sequence"/>
</dbReference>
<dbReference type="EMBL" id="VUJV01000001">
    <property type="protein sequence ID" value="KAA1420934.1"/>
    <property type="molecule type" value="Genomic_DNA"/>
</dbReference>
<protein>
    <recommendedName>
        <fullName evidence="5">Tat pathway signal sequence domain protein</fullName>
    </recommendedName>
</protein>
<feature type="compositionally biased region" description="Basic and acidic residues" evidence="1">
    <location>
        <begin position="112"/>
        <end position="127"/>
    </location>
</feature>
<reference evidence="3 4" key="2">
    <citation type="submission" date="2019-09" db="EMBL/GenBank/DDBJ databases">
        <authorList>
            <person name="Jin C."/>
        </authorList>
    </citation>
    <scope>NUCLEOTIDE SEQUENCE [LARGE SCALE GENOMIC DNA]</scope>
    <source>
        <strain evidence="3 4">BN130099</strain>
    </source>
</reference>
<reference evidence="3 4" key="1">
    <citation type="submission" date="2019-09" db="EMBL/GenBank/DDBJ databases">
        <title>Nocardioides panacisoli sp. nov., isolated from the soil of a ginseng field.</title>
        <authorList>
            <person name="Cho C."/>
        </authorList>
    </citation>
    <scope>NUCLEOTIDE SEQUENCE [LARGE SCALE GENOMIC DNA]</scope>
    <source>
        <strain evidence="3 4">BN130099</strain>
    </source>
</reference>
<feature type="chain" id="PRO_5023077668" description="Tat pathway signal sequence domain protein" evidence="2">
    <location>
        <begin position="36"/>
        <end position="257"/>
    </location>
</feature>
<comment type="caution">
    <text evidence="3">The sequence shown here is derived from an EMBL/GenBank/DDBJ whole genome shotgun (WGS) entry which is preliminary data.</text>
</comment>
<evidence type="ECO:0000313" key="4">
    <source>
        <dbReference type="Proteomes" id="UP000325003"/>
    </source>
</evidence>
<keyword evidence="4" id="KW-1185">Reference proteome</keyword>
<feature type="region of interest" description="Disordered" evidence="1">
    <location>
        <begin position="103"/>
        <end position="143"/>
    </location>
</feature>
<evidence type="ECO:0000256" key="2">
    <source>
        <dbReference type="SAM" id="SignalP"/>
    </source>
</evidence>
<feature type="signal peptide" evidence="2">
    <location>
        <begin position="1"/>
        <end position="35"/>
    </location>
</feature>
<proteinExistence type="predicted"/>
<keyword evidence="2" id="KW-0732">Signal</keyword>
<name>A0A5B1LKD4_9ACTN</name>
<dbReference type="AlphaFoldDB" id="A0A5B1LKD4"/>
<organism evidence="3 4">
    <name type="scientific">Nocardioides humilatus</name>
    <dbReference type="NCBI Taxonomy" id="2607660"/>
    <lineage>
        <taxon>Bacteria</taxon>
        <taxon>Bacillati</taxon>
        <taxon>Actinomycetota</taxon>
        <taxon>Actinomycetes</taxon>
        <taxon>Propionibacteriales</taxon>
        <taxon>Nocardioidaceae</taxon>
        <taxon>Nocardioides</taxon>
    </lineage>
</organism>
<dbReference type="RefSeq" id="WP_149726394.1">
    <property type="nucleotide sequence ID" value="NZ_VUJV01000001.1"/>
</dbReference>
<evidence type="ECO:0000256" key="1">
    <source>
        <dbReference type="SAM" id="MobiDB-lite"/>
    </source>
</evidence>
<accession>A0A5B1LKD4</accession>
<sequence>MNLQLTSTLRRSSTAAIAVLAAAAGLVATPSPAEAKAYTSMTVTCSPSIKEGQTGICAFNVTSSIGVAPTGVVKVSAPKGELTPEECTLQQITTDESTCQVAYTPKGNGSDTRQDKVTGKYKGDDLHAPPSYRPSTSTSISVTPRREASLVGLSCGDAITAGGEGICSIVMDSESFEVPTPSGTVQFKTSRQVGLVESECYLFPSFPGVVACSVGYSPVGGGSPGRRDKITATYLGDENYRPFKASVRVRVPKNSDG</sequence>
<evidence type="ECO:0000313" key="3">
    <source>
        <dbReference type="EMBL" id="KAA1420934.1"/>
    </source>
</evidence>
<evidence type="ECO:0008006" key="5">
    <source>
        <dbReference type="Google" id="ProtNLM"/>
    </source>
</evidence>
<gene>
    <name evidence="3" type="ORF">F0U44_00890</name>
</gene>